<reference evidence="6 7" key="1">
    <citation type="submission" date="2018-05" db="EMBL/GenBank/DDBJ databases">
        <title>Genomic Encyclopedia of Type Strains, Phase IV (KMG-IV): sequencing the most valuable type-strain genomes for metagenomic binning, comparative biology and taxonomic classification.</title>
        <authorList>
            <person name="Goeker M."/>
        </authorList>
    </citation>
    <scope>NUCLEOTIDE SEQUENCE [LARGE SCALE GENOMIC DNA]</scope>
    <source>
        <strain evidence="6 7">DSM 25134</strain>
    </source>
</reference>
<dbReference type="Proteomes" id="UP000248395">
    <property type="component" value="Unassembled WGS sequence"/>
</dbReference>
<dbReference type="EMBL" id="QJKC01000009">
    <property type="protein sequence ID" value="PXX46181.1"/>
    <property type="molecule type" value="Genomic_DNA"/>
</dbReference>
<feature type="modified residue" description="N6-(pyridoxal phosphate)lysine" evidence="2 3">
    <location>
        <position position="37"/>
    </location>
</feature>
<evidence type="ECO:0000256" key="3">
    <source>
        <dbReference type="PIRSR" id="PIRSR004848-1"/>
    </source>
</evidence>
<dbReference type="RefSeq" id="WP_059285117.1">
    <property type="nucleotide sequence ID" value="NZ_LNQU01000015.1"/>
</dbReference>
<organism evidence="6 7">
    <name type="scientific">Aquitalea magnusonii</name>
    <dbReference type="NCBI Taxonomy" id="332411"/>
    <lineage>
        <taxon>Bacteria</taxon>
        <taxon>Pseudomonadati</taxon>
        <taxon>Pseudomonadota</taxon>
        <taxon>Betaproteobacteria</taxon>
        <taxon>Neisseriales</taxon>
        <taxon>Chromobacteriaceae</taxon>
        <taxon>Aquitalea</taxon>
    </lineage>
</organism>
<name>A0A318JPP5_9NEIS</name>
<evidence type="ECO:0000256" key="4">
    <source>
        <dbReference type="RuleBase" id="RU004514"/>
    </source>
</evidence>
<dbReference type="InterPro" id="IPR001608">
    <property type="entry name" value="Ala_racemase_N"/>
</dbReference>
<sequence length="231" mass="24723">MSDSVAHAIEHVRQQIHAAEAAAGREAGSVRLLAVSKTFPASAVQQAYAAGQRAFGENYVQELQAKASELAALDIEWHFIGPLQSNKTRIVAETAHWVHSIERLKIAQRLSEQRPDSLPPLQVCVQVNVSGEASKSGCAPQEAKELALAVAALPRLQLRGLMCIPEPTEDAQKLAGQFALLQQLQQELRTAGLALDTVSMGMSADMAQAIAAGSTMVRVGTAIFGARHYHS</sequence>
<dbReference type="PIRSF" id="PIRSF004848">
    <property type="entry name" value="YBL036c_PLPDEIII"/>
    <property type="match status" value="1"/>
</dbReference>
<accession>A0A318JPP5</accession>
<evidence type="ECO:0000256" key="1">
    <source>
        <dbReference type="ARBA" id="ARBA00022898"/>
    </source>
</evidence>
<dbReference type="PANTHER" id="PTHR10146:SF14">
    <property type="entry name" value="PYRIDOXAL PHOSPHATE HOMEOSTASIS PROTEIN"/>
    <property type="match status" value="1"/>
</dbReference>
<dbReference type="FunFam" id="3.20.20.10:FF:000018">
    <property type="entry name" value="Pyridoxal phosphate homeostasis protein"/>
    <property type="match status" value="1"/>
</dbReference>
<dbReference type="OrthoDB" id="9804072at2"/>
<keyword evidence="1 2" id="KW-0663">Pyridoxal phosphate</keyword>
<comment type="similarity">
    <text evidence="2 4">Belongs to the pyridoxal phosphate-binding protein YggS/PROSC family.</text>
</comment>
<dbReference type="Pfam" id="PF01168">
    <property type="entry name" value="Ala_racemase_N"/>
    <property type="match status" value="1"/>
</dbReference>
<keyword evidence="7" id="KW-1185">Reference proteome</keyword>
<dbReference type="AlphaFoldDB" id="A0A318JPP5"/>
<dbReference type="NCBIfam" id="TIGR00044">
    <property type="entry name" value="YggS family pyridoxal phosphate-dependent enzyme"/>
    <property type="match status" value="1"/>
</dbReference>
<comment type="cofactor">
    <cofactor evidence="3">
        <name>pyridoxal 5'-phosphate</name>
        <dbReference type="ChEBI" id="CHEBI:597326"/>
    </cofactor>
</comment>
<dbReference type="CDD" id="cd06824">
    <property type="entry name" value="PLPDE_III_Yggs_like"/>
    <property type="match status" value="1"/>
</dbReference>
<evidence type="ECO:0000313" key="7">
    <source>
        <dbReference type="Proteomes" id="UP000248395"/>
    </source>
</evidence>
<dbReference type="Gene3D" id="3.20.20.10">
    <property type="entry name" value="Alanine racemase"/>
    <property type="match status" value="1"/>
</dbReference>
<evidence type="ECO:0000259" key="5">
    <source>
        <dbReference type="Pfam" id="PF01168"/>
    </source>
</evidence>
<dbReference type="PANTHER" id="PTHR10146">
    <property type="entry name" value="PROLINE SYNTHETASE CO-TRANSCRIBED BACTERIAL HOMOLOG PROTEIN"/>
    <property type="match status" value="1"/>
</dbReference>
<dbReference type="InterPro" id="IPR029066">
    <property type="entry name" value="PLP-binding_barrel"/>
</dbReference>
<comment type="caution">
    <text evidence="6">The sequence shown here is derived from an EMBL/GenBank/DDBJ whole genome shotgun (WGS) entry which is preliminary data.</text>
</comment>
<dbReference type="HAMAP" id="MF_02087">
    <property type="entry name" value="PLP_homeostasis"/>
    <property type="match status" value="1"/>
</dbReference>
<feature type="domain" description="Alanine racemase N-terminal" evidence="5">
    <location>
        <begin position="16"/>
        <end position="227"/>
    </location>
</feature>
<dbReference type="GO" id="GO:0030170">
    <property type="term" value="F:pyridoxal phosphate binding"/>
    <property type="evidence" value="ECO:0007669"/>
    <property type="project" value="UniProtKB-UniRule"/>
</dbReference>
<comment type="function">
    <text evidence="2">Pyridoxal 5'-phosphate (PLP)-binding protein, which is involved in PLP homeostasis.</text>
</comment>
<evidence type="ECO:0000256" key="2">
    <source>
        <dbReference type="HAMAP-Rule" id="MF_02087"/>
    </source>
</evidence>
<proteinExistence type="inferred from homology"/>
<dbReference type="PROSITE" id="PS01211">
    <property type="entry name" value="UPF0001"/>
    <property type="match status" value="1"/>
</dbReference>
<protein>
    <recommendedName>
        <fullName evidence="2">Pyridoxal phosphate homeostasis protein</fullName>
        <shortName evidence="2">PLP homeostasis protein</shortName>
    </recommendedName>
</protein>
<dbReference type="SUPFAM" id="SSF51419">
    <property type="entry name" value="PLP-binding barrel"/>
    <property type="match status" value="1"/>
</dbReference>
<dbReference type="InterPro" id="IPR011078">
    <property type="entry name" value="PyrdxlP_homeostasis"/>
</dbReference>
<gene>
    <name evidence="6" type="ORF">DFR38_10922</name>
</gene>
<evidence type="ECO:0000313" key="6">
    <source>
        <dbReference type="EMBL" id="PXX46181.1"/>
    </source>
</evidence>